<keyword evidence="1" id="KW-0597">Phosphoprotein</keyword>
<evidence type="ECO:0000313" key="7">
    <source>
        <dbReference type="EMBL" id="CAL1588417.1"/>
    </source>
</evidence>
<feature type="compositionally biased region" description="Basic residues" evidence="5">
    <location>
        <begin position="246"/>
        <end position="257"/>
    </location>
</feature>
<feature type="compositionally biased region" description="Polar residues" evidence="5">
    <location>
        <begin position="1"/>
        <end position="11"/>
    </location>
</feature>
<proteinExistence type="predicted"/>
<dbReference type="PANTHER" id="PTHR14955">
    <property type="entry name" value="RETINOIC ACID INDUCED 1/TRANSCRIPTION FACTOR 20"/>
    <property type="match status" value="1"/>
</dbReference>
<evidence type="ECO:0000256" key="5">
    <source>
        <dbReference type="SAM" id="MobiDB-lite"/>
    </source>
</evidence>
<feature type="compositionally biased region" description="Basic and acidic residues" evidence="5">
    <location>
        <begin position="42"/>
        <end position="56"/>
    </location>
</feature>
<feature type="compositionally biased region" description="Basic and acidic residues" evidence="5">
    <location>
        <begin position="270"/>
        <end position="283"/>
    </location>
</feature>
<organism evidence="7 8">
    <name type="scientific">Knipowitschia caucasica</name>
    <name type="common">Caucasian dwarf goby</name>
    <name type="synonym">Pomatoschistus caucasicus</name>
    <dbReference type="NCBI Taxonomy" id="637954"/>
    <lineage>
        <taxon>Eukaryota</taxon>
        <taxon>Metazoa</taxon>
        <taxon>Chordata</taxon>
        <taxon>Craniata</taxon>
        <taxon>Vertebrata</taxon>
        <taxon>Euteleostomi</taxon>
        <taxon>Actinopterygii</taxon>
        <taxon>Neopterygii</taxon>
        <taxon>Teleostei</taxon>
        <taxon>Neoteleostei</taxon>
        <taxon>Acanthomorphata</taxon>
        <taxon>Gobiaria</taxon>
        <taxon>Gobiiformes</taxon>
        <taxon>Gobioidei</taxon>
        <taxon>Gobiidae</taxon>
        <taxon>Gobiinae</taxon>
        <taxon>Knipowitschia</taxon>
    </lineage>
</organism>
<evidence type="ECO:0000256" key="1">
    <source>
        <dbReference type="ARBA" id="ARBA00022553"/>
    </source>
</evidence>
<dbReference type="GO" id="GO:0005634">
    <property type="term" value="C:nucleus"/>
    <property type="evidence" value="ECO:0007669"/>
    <property type="project" value="TreeGrafter"/>
</dbReference>
<evidence type="ECO:0000259" key="6">
    <source>
        <dbReference type="PROSITE" id="PS51805"/>
    </source>
</evidence>
<dbReference type="GO" id="GO:0032922">
    <property type="term" value="P:circadian regulation of gene expression"/>
    <property type="evidence" value="ECO:0007669"/>
    <property type="project" value="TreeGrafter"/>
</dbReference>
<feature type="domain" description="PHD-type" evidence="6">
    <location>
        <begin position="335"/>
        <end position="439"/>
    </location>
</feature>
<dbReference type="InterPro" id="IPR052440">
    <property type="entry name" value="Trans_Reg/Chrom_Remod"/>
</dbReference>
<evidence type="ECO:0000256" key="2">
    <source>
        <dbReference type="ARBA" id="ARBA00022723"/>
    </source>
</evidence>
<keyword evidence="8" id="KW-1185">Reference proteome</keyword>
<evidence type="ECO:0000313" key="8">
    <source>
        <dbReference type="Proteomes" id="UP001497482"/>
    </source>
</evidence>
<keyword evidence="2" id="KW-0479">Metal-binding</keyword>
<feature type="compositionally biased region" description="Polar residues" evidence="5">
    <location>
        <begin position="22"/>
        <end position="40"/>
    </location>
</feature>
<protein>
    <recommendedName>
        <fullName evidence="6">PHD-type domain-containing protein</fullName>
    </recommendedName>
</protein>
<evidence type="ECO:0000256" key="4">
    <source>
        <dbReference type="ARBA" id="ARBA00022833"/>
    </source>
</evidence>
<dbReference type="InterPro" id="IPR034732">
    <property type="entry name" value="EPHD"/>
</dbReference>
<dbReference type="PANTHER" id="PTHR14955:SF6">
    <property type="entry name" value="RETINOIC ACID-INDUCED PROTEIN 1"/>
    <property type="match status" value="1"/>
</dbReference>
<dbReference type="InterPro" id="IPR013083">
    <property type="entry name" value="Znf_RING/FYVE/PHD"/>
</dbReference>
<keyword evidence="4" id="KW-0862">Zinc</keyword>
<dbReference type="EMBL" id="OZ035840">
    <property type="protein sequence ID" value="CAL1588417.1"/>
    <property type="molecule type" value="Genomic_DNA"/>
</dbReference>
<keyword evidence="3" id="KW-0863">Zinc-finger</keyword>
<dbReference type="GO" id="GO:0006357">
    <property type="term" value="P:regulation of transcription by RNA polymerase II"/>
    <property type="evidence" value="ECO:0007669"/>
    <property type="project" value="TreeGrafter"/>
</dbReference>
<dbReference type="PROSITE" id="PS51805">
    <property type="entry name" value="EPHD"/>
    <property type="match status" value="1"/>
</dbReference>
<dbReference type="AlphaFoldDB" id="A0AAV2KLS0"/>
<feature type="compositionally biased region" description="Basic and acidic residues" evidence="5">
    <location>
        <begin position="172"/>
        <end position="186"/>
    </location>
</feature>
<feature type="compositionally biased region" description="Polar residues" evidence="5">
    <location>
        <begin position="285"/>
        <end position="295"/>
    </location>
</feature>
<reference evidence="7 8" key="1">
    <citation type="submission" date="2024-04" db="EMBL/GenBank/DDBJ databases">
        <authorList>
            <person name="Waldvogel A.-M."/>
            <person name="Schoenle A."/>
        </authorList>
    </citation>
    <scope>NUCLEOTIDE SEQUENCE [LARGE SCALE GENOMIC DNA]</scope>
</reference>
<accession>A0AAV2KLS0</accession>
<feature type="compositionally biased region" description="Basic and acidic residues" evidence="5">
    <location>
        <begin position="86"/>
        <end position="97"/>
    </location>
</feature>
<dbReference type="GO" id="GO:0008270">
    <property type="term" value="F:zinc ion binding"/>
    <property type="evidence" value="ECO:0007669"/>
    <property type="project" value="UniProtKB-KW"/>
</dbReference>
<evidence type="ECO:0000256" key="3">
    <source>
        <dbReference type="ARBA" id="ARBA00022771"/>
    </source>
</evidence>
<name>A0AAV2KLS0_KNICA</name>
<sequence length="441" mass="49008">MERSPSRLSFSNDKEQEVKSEAFQSDSRTPSESSVKTSPSRGDLEHEQYSTEKDDSSGNTSPPLKIEVDDDIAQKEESGEAEEQEEAGKESIEKEEPQTLSPPLSAEVSEDQEEEKEAKSAELLDDFAPVHLNTATDVSSRDTAIGDTPPKPESAMPVFSTLNDKAAPAPAHARDHMDLSDTKMLEPDSPQLPGKSILPSAPSWADTPPSPKKGDEDIEPGISCASAVTPSTKPEPIAPTAQPRTYGRKHARGRRRIPSGSGVRRQPSLETEKERDCKTKEESTSEPSAQEGSSQQRHRRYRKPEGLESMPRRGGLRRVTLRERFRRIQQLKASGTSEQEEREDRLQRLQQEAETKEHWAHENCAIWTRGVVMVAGRLFGLKEAAKSSAQMSCYKCQTVGASLSCCWRGCSNKYHYVCAKEIGCTFHEDDFSIKCPKHEDL</sequence>
<feature type="region of interest" description="Disordered" evidence="5">
    <location>
        <begin position="1"/>
        <end position="321"/>
    </location>
</feature>
<dbReference type="Gene3D" id="3.30.40.10">
    <property type="entry name" value="Zinc/RING finger domain, C3HC4 (zinc finger)"/>
    <property type="match status" value="1"/>
</dbReference>
<dbReference type="Proteomes" id="UP001497482">
    <property type="component" value="Chromosome 18"/>
</dbReference>
<gene>
    <name evidence="7" type="ORF">KC01_LOCUS18216</name>
</gene>
<dbReference type="Pfam" id="PF13771">
    <property type="entry name" value="zf-HC5HC2H"/>
    <property type="match status" value="1"/>
</dbReference>
<feature type="compositionally biased region" description="Polar residues" evidence="5">
    <location>
        <begin position="133"/>
        <end position="142"/>
    </location>
</feature>